<accession>A0AAN4UMY9</accession>
<feature type="chain" id="PRO_5043010117" evidence="2">
    <location>
        <begin position="23"/>
        <end position="206"/>
    </location>
</feature>
<evidence type="ECO:0000256" key="1">
    <source>
        <dbReference type="SAM" id="Phobius"/>
    </source>
</evidence>
<keyword evidence="2" id="KW-0732">Signal</keyword>
<dbReference type="AlphaFoldDB" id="A0AAN4UMY9"/>
<gene>
    <name evidence="3" type="ORF">GCM10008024_02420</name>
    <name evidence="4" type="ORF">SAMN05444006_101305</name>
</gene>
<reference evidence="4 5" key="2">
    <citation type="submission" date="2016-10" db="EMBL/GenBank/DDBJ databases">
        <authorList>
            <person name="Varghese N."/>
            <person name="Submissions S."/>
        </authorList>
    </citation>
    <scope>NUCLEOTIDE SEQUENCE [LARGE SCALE GENOMIC DNA]</scope>
    <source>
        <strain evidence="4 5">DSM 24802</strain>
    </source>
</reference>
<keyword evidence="1" id="KW-0472">Membrane</keyword>
<reference evidence="3" key="3">
    <citation type="submission" date="2023-06" db="EMBL/GenBank/DDBJ databases">
        <authorList>
            <person name="Sun Q."/>
            <person name="Zhou Y."/>
        </authorList>
    </citation>
    <scope>NUCLEOTIDE SEQUENCE</scope>
    <source>
        <strain evidence="3">CGMCC 1.10859</strain>
    </source>
</reference>
<evidence type="ECO:0000313" key="5">
    <source>
        <dbReference type="Proteomes" id="UP000199541"/>
    </source>
</evidence>
<reference evidence="3" key="1">
    <citation type="journal article" date="2014" name="Int. J. Syst. Evol. Microbiol.">
        <title>Complete genome sequence of Corynebacterium casei LMG S-19264T (=DSM 44701T), isolated from a smear-ripened cheese.</title>
        <authorList>
            <consortium name="US DOE Joint Genome Institute (JGI-PGF)"/>
            <person name="Walter F."/>
            <person name="Albersmeier A."/>
            <person name="Kalinowski J."/>
            <person name="Ruckert C."/>
        </authorList>
    </citation>
    <scope>NUCLEOTIDE SEQUENCE</scope>
    <source>
        <strain evidence="3">CGMCC 1.10859</strain>
    </source>
</reference>
<keyword evidence="1" id="KW-0812">Transmembrane</keyword>
<name>A0AAN4UMY9_9RHOB</name>
<dbReference type="EMBL" id="BNAB01000001">
    <property type="protein sequence ID" value="GHD98531.1"/>
    <property type="molecule type" value="Genomic_DNA"/>
</dbReference>
<dbReference type="InterPro" id="IPR022472">
    <property type="entry name" value="VPLPA-CTERM"/>
</dbReference>
<dbReference type="Proteomes" id="UP000634647">
    <property type="component" value="Unassembled WGS sequence"/>
</dbReference>
<evidence type="ECO:0000313" key="6">
    <source>
        <dbReference type="Proteomes" id="UP000634647"/>
    </source>
</evidence>
<keyword evidence="1" id="KW-1133">Transmembrane helix</keyword>
<comment type="caution">
    <text evidence="3">The sequence shown here is derived from an EMBL/GenBank/DDBJ whole genome shotgun (WGS) entry which is preliminary data.</text>
</comment>
<evidence type="ECO:0000313" key="4">
    <source>
        <dbReference type="EMBL" id="SDW11659.1"/>
    </source>
</evidence>
<evidence type="ECO:0000313" key="3">
    <source>
        <dbReference type="EMBL" id="GHD98531.1"/>
    </source>
</evidence>
<dbReference type="NCBIfam" id="TIGR03370">
    <property type="entry name" value="VPLPA-CTERM"/>
    <property type="match status" value="1"/>
</dbReference>
<protein>
    <submittedName>
        <fullName evidence="4">VPLPA-CTERM protein sorting domain-containing protein</fullName>
    </submittedName>
</protein>
<dbReference type="Proteomes" id="UP000199541">
    <property type="component" value="Unassembled WGS sequence"/>
</dbReference>
<keyword evidence="5" id="KW-1185">Reference proteome</keyword>
<proteinExistence type="predicted"/>
<dbReference type="EMBL" id="FNOB01000001">
    <property type="protein sequence ID" value="SDW11659.1"/>
    <property type="molecule type" value="Genomic_DNA"/>
</dbReference>
<feature type="transmembrane region" description="Helical" evidence="1">
    <location>
        <begin position="174"/>
        <end position="193"/>
    </location>
</feature>
<sequence length="206" mass="21121">MINFRALTLAIALSGVAGASQAAVVYYNTYVTGADLGTTNVAKVELTDSGSNTIFKISNTLAAYPAGFINQLGLDYVGSALSALGFGNFSGVAPLSISTNSAPPPGNPYNVVIDWNTSNAGGGIHRLNPGEDTAFTVFNANTWDFNFANGVTQIHVNATANGNSTKYTTPVAPVPLPAAGLMLIGGLAGLAALKRRRKQTQVAAVA</sequence>
<feature type="signal peptide" evidence="2">
    <location>
        <begin position="1"/>
        <end position="22"/>
    </location>
</feature>
<organism evidence="3 6">
    <name type="scientific">Allgaiera indica</name>
    <dbReference type="NCBI Taxonomy" id="765699"/>
    <lineage>
        <taxon>Bacteria</taxon>
        <taxon>Pseudomonadati</taxon>
        <taxon>Pseudomonadota</taxon>
        <taxon>Alphaproteobacteria</taxon>
        <taxon>Rhodobacterales</taxon>
        <taxon>Paracoccaceae</taxon>
        <taxon>Allgaiera</taxon>
    </lineage>
</organism>
<evidence type="ECO:0000256" key="2">
    <source>
        <dbReference type="SAM" id="SignalP"/>
    </source>
</evidence>